<proteinExistence type="predicted"/>
<dbReference type="NCBIfam" id="NF040713">
    <property type="entry name" value="ZapE"/>
    <property type="match status" value="1"/>
</dbReference>
<dbReference type="Pfam" id="PF03969">
    <property type="entry name" value="AFG1_ATPase"/>
    <property type="match status" value="1"/>
</dbReference>
<dbReference type="InterPro" id="IPR027417">
    <property type="entry name" value="P-loop_NTPase"/>
</dbReference>
<keyword evidence="2" id="KW-0067">ATP-binding</keyword>
<dbReference type="EMBL" id="UOFO01000127">
    <property type="protein sequence ID" value="VAW87584.1"/>
    <property type="molecule type" value="Genomic_DNA"/>
</dbReference>
<name>A0A3B1A1I2_9ZZZZ</name>
<gene>
    <name evidence="3" type="ORF">MNBD_GAMMA16-1430</name>
</gene>
<dbReference type="GO" id="GO:0005737">
    <property type="term" value="C:cytoplasm"/>
    <property type="evidence" value="ECO:0007669"/>
    <property type="project" value="TreeGrafter"/>
</dbReference>
<reference evidence="3" key="1">
    <citation type="submission" date="2018-06" db="EMBL/GenBank/DDBJ databases">
        <authorList>
            <person name="Zhirakovskaya E."/>
        </authorList>
    </citation>
    <scope>NUCLEOTIDE SEQUENCE</scope>
</reference>
<dbReference type="PANTHER" id="PTHR12169">
    <property type="entry name" value="ATPASE N2B"/>
    <property type="match status" value="1"/>
</dbReference>
<evidence type="ECO:0000313" key="3">
    <source>
        <dbReference type="EMBL" id="VAW87584.1"/>
    </source>
</evidence>
<sequence length="367" mass="42280">MSPKQRYEQNLELHGYRHDPEQANAIDHLQTLYHELLEPPPAKKTSSFFSFLNKKKSPEQTIKGIYLWGGVGCGKTYLMDIFFASLPFSEKKRLHFQRFMQEVHQHLQHFSQNENPLPLIAQQLAPSMRVLCFDEFQVDDVADAMLLAGLLDALKQQNVVLVFTSNIRPDDLYKNGLQRQRFLPAIELIKENTTEVLIASDIDYRLNSTVVPHRYFAPHNSNSEHDLQQRFIEFSVGHQPTTGLLRINNRDITALGQSEHVIWFHFEALCCTPRAASDYLEISTQFSIIIISEIPQMDSSADDVANRFIQLIDALYDNQVLLIASGQQAPNELYTGDRLAFPFKRTSSRLIEMFSENYQTRKRGSFL</sequence>
<dbReference type="SUPFAM" id="SSF52540">
    <property type="entry name" value="P-loop containing nucleoside triphosphate hydrolases"/>
    <property type="match status" value="1"/>
</dbReference>
<accession>A0A3B1A1I2</accession>
<dbReference type="Gene3D" id="3.40.50.300">
    <property type="entry name" value="P-loop containing nucleotide triphosphate hydrolases"/>
    <property type="match status" value="1"/>
</dbReference>
<dbReference type="InterPro" id="IPR005654">
    <property type="entry name" value="ATPase_AFG1-like"/>
</dbReference>
<protein>
    <submittedName>
        <fullName evidence="3">ATPase, AFG1 family</fullName>
    </submittedName>
</protein>
<organism evidence="3">
    <name type="scientific">hydrothermal vent metagenome</name>
    <dbReference type="NCBI Taxonomy" id="652676"/>
    <lineage>
        <taxon>unclassified sequences</taxon>
        <taxon>metagenomes</taxon>
        <taxon>ecological metagenomes</taxon>
    </lineage>
</organism>
<evidence type="ECO:0000256" key="1">
    <source>
        <dbReference type="ARBA" id="ARBA00022741"/>
    </source>
</evidence>
<dbReference type="GO" id="GO:0016887">
    <property type="term" value="F:ATP hydrolysis activity"/>
    <property type="evidence" value="ECO:0007669"/>
    <property type="project" value="InterPro"/>
</dbReference>
<dbReference type="AlphaFoldDB" id="A0A3B1A1I2"/>
<dbReference type="PANTHER" id="PTHR12169:SF6">
    <property type="entry name" value="AFG1-LIKE ATPASE"/>
    <property type="match status" value="1"/>
</dbReference>
<dbReference type="GO" id="GO:0005524">
    <property type="term" value="F:ATP binding"/>
    <property type="evidence" value="ECO:0007669"/>
    <property type="project" value="UniProtKB-KW"/>
</dbReference>
<evidence type="ECO:0000256" key="2">
    <source>
        <dbReference type="ARBA" id="ARBA00022840"/>
    </source>
</evidence>
<keyword evidence="1" id="KW-0547">Nucleotide-binding</keyword>